<dbReference type="Proteomes" id="UP001651158">
    <property type="component" value="Unassembled WGS sequence"/>
</dbReference>
<dbReference type="EMBL" id="JAKROA010000022">
    <property type="protein sequence ID" value="KAL5102902.1"/>
    <property type="molecule type" value="Genomic_DNA"/>
</dbReference>
<gene>
    <name evidence="1" type="ORF">TcWFU_001769</name>
</gene>
<protein>
    <recommendedName>
        <fullName evidence="3">CST complex subunit CTC1</fullName>
    </recommendedName>
</protein>
<evidence type="ECO:0000313" key="1">
    <source>
        <dbReference type="EMBL" id="KAL5102902.1"/>
    </source>
</evidence>
<sequence>MHQRVRFHGLNRATLFSGQLNETKVWCYVPERSALEVLPISSEVVPSSIHVCPNWPSNLLPCVDLIVTSSYRRFCAVECHGCSIDVRRGAFLNTHSFSPSSLPTGIRIRVFGLWVFGTRYLQPGIFTSWRSEDGSFAASSPSIHLETTSPVESALRLALMTIFLITAVQYLASTLFEERHLITGSLCSRSYFSAFNFPLTPPSDEIDSEYQEKASLWTESAFNALFDNVRGSELPPAIHFADKFIRLHEYAPSSDLDHLLLTTGDLGGVSSVFHSPKEPINLSGRMLQFFEPRATPKEIILIGRLGMNVATGALMIGPIFGSKQSATVPLLLLSPSSSDLGKQSLLNEVVLIRRPRLVVAVSSDATSTVCAFGKCLTNIPHLCVICDTTLKCLSVDTVGASDSLSLPSAEMVTEPILLRYVSSPTDPPTSFSIRYECAVDGRGNSDGPSSSSLHCLELRSSAALWAFARGLFNTGHRIHLCCVCDGGRGPQVVSEPRNAPCCSDCHHLVGLYHWRILSVREVQDLLKSDSNCDRQRHRKWISIQGYVFRHKLCAPGSNGRLGIRLWLIDRYSLDPSASSPLRIDLLAPSSTETRAITDLSRLPCLTHVCLFKVCLRGERLLLPFSRNHLQISPNGFYSYFSADASRRFCSCFSGTVNSSVCSVCTMDASMRTTIGVAPSLELQRSMDLLCEPERRKTCLVHIIRCLRFRVFRLGESVSIHLKILISDGSATGVASFNCEHPSRTLDCLGAATTPSLHWLMALLGLEESLTRQVLTHLMTVSENVEDAKRTLRAEGRLPGV</sequence>
<evidence type="ECO:0008006" key="3">
    <source>
        <dbReference type="Google" id="ProtNLM"/>
    </source>
</evidence>
<reference evidence="1 2" key="1">
    <citation type="journal article" date="2022" name="Front. Cell. Infect. Microbiol.">
        <title>The Genomes of Two Strains of Taenia crassiceps the Animal Model for the Study of Human Cysticercosis.</title>
        <authorList>
            <person name="Bobes R.J."/>
            <person name="Estrada K."/>
            <person name="Rios-Valencia D.G."/>
            <person name="Calderon-Gallegos A."/>
            <person name="de la Torre P."/>
            <person name="Carrero J.C."/>
            <person name="Sanchez-Flores A."/>
            <person name="Laclette J.P."/>
        </authorList>
    </citation>
    <scope>NUCLEOTIDE SEQUENCE [LARGE SCALE GENOMIC DNA]</scope>
    <source>
        <strain evidence="1">WFUcys</strain>
    </source>
</reference>
<proteinExistence type="predicted"/>
<comment type="caution">
    <text evidence="1">The sequence shown here is derived from an EMBL/GenBank/DDBJ whole genome shotgun (WGS) entry which is preliminary data.</text>
</comment>
<organism evidence="1 2">
    <name type="scientific">Taenia crassiceps</name>
    <dbReference type="NCBI Taxonomy" id="6207"/>
    <lineage>
        <taxon>Eukaryota</taxon>
        <taxon>Metazoa</taxon>
        <taxon>Spiralia</taxon>
        <taxon>Lophotrochozoa</taxon>
        <taxon>Platyhelminthes</taxon>
        <taxon>Cestoda</taxon>
        <taxon>Eucestoda</taxon>
        <taxon>Cyclophyllidea</taxon>
        <taxon>Taeniidae</taxon>
        <taxon>Taenia</taxon>
    </lineage>
</organism>
<evidence type="ECO:0000313" key="2">
    <source>
        <dbReference type="Proteomes" id="UP001651158"/>
    </source>
</evidence>
<accession>A0ABR4PZU0</accession>
<name>A0ABR4PZU0_9CEST</name>
<keyword evidence="2" id="KW-1185">Reference proteome</keyword>